<organism evidence="1 2">
    <name type="scientific">Artomyces pyxidatus</name>
    <dbReference type="NCBI Taxonomy" id="48021"/>
    <lineage>
        <taxon>Eukaryota</taxon>
        <taxon>Fungi</taxon>
        <taxon>Dikarya</taxon>
        <taxon>Basidiomycota</taxon>
        <taxon>Agaricomycotina</taxon>
        <taxon>Agaricomycetes</taxon>
        <taxon>Russulales</taxon>
        <taxon>Auriscalpiaceae</taxon>
        <taxon>Artomyces</taxon>
    </lineage>
</organism>
<keyword evidence="2" id="KW-1185">Reference proteome</keyword>
<protein>
    <submittedName>
        <fullName evidence="1">Uncharacterized protein</fullName>
    </submittedName>
</protein>
<sequence>MHTPRINDKPRRWTPYLYQPSLILVGSDHHVARQFHQLSKACVSGYRNSCCVMGCNGSRYTRACTALLIPKIRHASMSPPGSSHPVDLCAVKGGDGW</sequence>
<evidence type="ECO:0000313" key="2">
    <source>
        <dbReference type="Proteomes" id="UP000814140"/>
    </source>
</evidence>
<dbReference type="EMBL" id="MU277214">
    <property type="protein sequence ID" value="KAI0061216.1"/>
    <property type="molecule type" value="Genomic_DNA"/>
</dbReference>
<evidence type="ECO:0000313" key="1">
    <source>
        <dbReference type="EMBL" id="KAI0061216.1"/>
    </source>
</evidence>
<reference evidence="1" key="1">
    <citation type="submission" date="2021-03" db="EMBL/GenBank/DDBJ databases">
        <authorList>
            <consortium name="DOE Joint Genome Institute"/>
            <person name="Ahrendt S."/>
            <person name="Looney B.P."/>
            <person name="Miyauchi S."/>
            <person name="Morin E."/>
            <person name="Drula E."/>
            <person name="Courty P.E."/>
            <person name="Chicoki N."/>
            <person name="Fauchery L."/>
            <person name="Kohler A."/>
            <person name="Kuo A."/>
            <person name="Labutti K."/>
            <person name="Pangilinan J."/>
            <person name="Lipzen A."/>
            <person name="Riley R."/>
            <person name="Andreopoulos W."/>
            <person name="He G."/>
            <person name="Johnson J."/>
            <person name="Barry K.W."/>
            <person name="Grigoriev I.V."/>
            <person name="Nagy L."/>
            <person name="Hibbett D."/>
            <person name="Henrissat B."/>
            <person name="Matheny P.B."/>
            <person name="Labbe J."/>
            <person name="Martin F."/>
        </authorList>
    </citation>
    <scope>NUCLEOTIDE SEQUENCE</scope>
    <source>
        <strain evidence="1">HHB10654</strain>
    </source>
</reference>
<proteinExistence type="predicted"/>
<accession>A0ACB8SZD7</accession>
<name>A0ACB8SZD7_9AGAM</name>
<reference evidence="1" key="2">
    <citation type="journal article" date="2022" name="New Phytol.">
        <title>Evolutionary transition to the ectomycorrhizal habit in the genomes of a hyperdiverse lineage of mushroom-forming fungi.</title>
        <authorList>
            <person name="Looney B."/>
            <person name="Miyauchi S."/>
            <person name="Morin E."/>
            <person name="Drula E."/>
            <person name="Courty P.E."/>
            <person name="Kohler A."/>
            <person name="Kuo A."/>
            <person name="LaButti K."/>
            <person name="Pangilinan J."/>
            <person name="Lipzen A."/>
            <person name="Riley R."/>
            <person name="Andreopoulos W."/>
            <person name="He G."/>
            <person name="Johnson J."/>
            <person name="Nolan M."/>
            <person name="Tritt A."/>
            <person name="Barry K.W."/>
            <person name="Grigoriev I.V."/>
            <person name="Nagy L.G."/>
            <person name="Hibbett D."/>
            <person name="Henrissat B."/>
            <person name="Matheny P.B."/>
            <person name="Labbe J."/>
            <person name="Martin F.M."/>
        </authorList>
    </citation>
    <scope>NUCLEOTIDE SEQUENCE</scope>
    <source>
        <strain evidence="1">HHB10654</strain>
    </source>
</reference>
<dbReference type="Proteomes" id="UP000814140">
    <property type="component" value="Unassembled WGS sequence"/>
</dbReference>
<comment type="caution">
    <text evidence="1">The sequence shown here is derived from an EMBL/GenBank/DDBJ whole genome shotgun (WGS) entry which is preliminary data.</text>
</comment>
<gene>
    <name evidence="1" type="ORF">BV25DRAFT_808739</name>
</gene>